<sequence length="87" mass="9338">MGSSSFEASGPSIVGDVALPGRQYAESVGPFPIVGSRGVGHFFFRSSSSSHQPSPWCGWCRQRDTPSTPPSSYLLPAVPLAWTLTRR</sequence>
<gene>
    <name evidence="1" type="ORF">N7456_005644</name>
</gene>
<reference evidence="1" key="2">
    <citation type="journal article" date="2023" name="IMA Fungus">
        <title>Comparative genomic study of the Penicillium genus elucidates a diverse pangenome and 15 lateral gene transfer events.</title>
        <authorList>
            <person name="Petersen C."/>
            <person name="Sorensen T."/>
            <person name="Nielsen M.R."/>
            <person name="Sondergaard T.E."/>
            <person name="Sorensen J.L."/>
            <person name="Fitzpatrick D.A."/>
            <person name="Frisvad J.C."/>
            <person name="Nielsen K.L."/>
        </authorList>
    </citation>
    <scope>NUCLEOTIDE SEQUENCE</scope>
    <source>
        <strain evidence="1">IBT 30069</strain>
    </source>
</reference>
<dbReference type="AlphaFoldDB" id="A0A9W9FYR6"/>
<organism evidence="1 2">
    <name type="scientific">Penicillium angulare</name>
    <dbReference type="NCBI Taxonomy" id="116970"/>
    <lineage>
        <taxon>Eukaryota</taxon>
        <taxon>Fungi</taxon>
        <taxon>Dikarya</taxon>
        <taxon>Ascomycota</taxon>
        <taxon>Pezizomycotina</taxon>
        <taxon>Eurotiomycetes</taxon>
        <taxon>Eurotiomycetidae</taxon>
        <taxon>Eurotiales</taxon>
        <taxon>Aspergillaceae</taxon>
        <taxon>Penicillium</taxon>
    </lineage>
</organism>
<dbReference type="EMBL" id="JAPQKH010000003">
    <property type="protein sequence ID" value="KAJ5108969.1"/>
    <property type="molecule type" value="Genomic_DNA"/>
</dbReference>
<comment type="caution">
    <text evidence="1">The sequence shown here is derived from an EMBL/GenBank/DDBJ whole genome shotgun (WGS) entry which is preliminary data.</text>
</comment>
<reference evidence="1" key="1">
    <citation type="submission" date="2022-11" db="EMBL/GenBank/DDBJ databases">
        <authorList>
            <person name="Petersen C."/>
        </authorList>
    </citation>
    <scope>NUCLEOTIDE SEQUENCE</scope>
    <source>
        <strain evidence="1">IBT 30069</strain>
    </source>
</reference>
<proteinExistence type="predicted"/>
<evidence type="ECO:0000313" key="2">
    <source>
        <dbReference type="Proteomes" id="UP001149165"/>
    </source>
</evidence>
<keyword evidence="2" id="KW-1185">Reference proteome</keyword>
<evidence type="ECO:0000313" key="1">
    <source>
        <dbReference type="EMBL" id="KAJ5108969.1"/>
    </source>
</evidence>
<protein>
    <submittedName>
        <fullName evidence="1">Uncharacterized protein</fullName>
    </submittedName>
</protein>
<name>A0A9W9FYR6_9EURO</name>
<accession>A0A9W9FYR6</accession>
<dbReference type="Proteomes" id="UP001149165">
    <property type="component" value="Unassembled WGS sequence"/>
</dbReference>